<reference evidence="1" key="1">
    <citation type="journal article" date="2022" name="bioRxiv">
        <title>Sequencing and chromosome-scale assembly of the giantPleurodeles waltlgenome.</title>
        <authorList>
            <person name="Brown T."/>
            <person name="Elewa A."/>
            <person name="Iarovenko S."/>
            <person name="Subramanian E."/>
            <person name="Araus A.J."/>
            <person name="Petzold A."/>
            <person name="Susuki M."/>
            <person name="Suzuki K.-i.T."/>
            <person name="Hayashi T."/>
            <person name="Toyoda A."/>
            <person name="Oliveira C."/>
            <person name="Osipova E."/>
            <person name="Leigh N.D."/>
            <person name="Simon A."/>
            <person name="Yun M.H."/>
        </authorList>
    </citation>
    <scope>NUCLEOTIDE SEQUENCE</scope>
    <source>
        <strain evidence="1">20211129_DDA</strain>
        <tissue evidence="1">Liver</tissue>
    </source>
</reference>
<dbReference type="Proteomes" id="UP001066276">
    <property type="component" value="Chromosome 7"/>
</dbReference>
<accession>A0AAV7PA85</accession>
<organism evidence="1 2">
    <name type="scientific">Pleurodeles waltl</name>
    <name type="common">Iberian ribbed newt</name>
    <dbReference type="NCBI Taxonomy" id="8319"/>
    <lineage>
        <taxon>Eukaryota</taxon>
        <taxon>Metazoa</taxon>
        <taxon>Chordata</taxon>
        <taxon>Craniata</taxon>
        <taxon>Vertebrata</taxon>
        <taxon>Euteleostomi</taxon>
        <taxon>Amphibia</taxon>
        <taxon>Batrachia</taxon>
        <taxon>Caudata</taxon>
        <taxon>Salamandroidea</taxon>
        <taxon>Salamandridae</taxon>
        <taxon>Pleurodelinae</taxon>
        <taxon>Pleurodeles</taxon>
    </lineage>
</organism>
<evidence type="ECO:0000313" key="1">
    <source>
        <dbReference type="EMBL" id="KAJ1124282.1"/>
    </source>
</evidence>
<comment type="caution">
    <text evidence="1">The sequence shown here is derived from an EMBL/GenBank/DDBJ whole genome shotgun (WGS) entry which is preliminary data.</text>
</comment>
<keyword evidence="2" id="KW-1185">Reference proteome</keyword>
<dbReference type="EMBL" id="JANPWB010000011">
    <property type="protein sequence ID" value="KAJ1124282.1"/>
    <property type="molecule type" value="Genomic_DNA"/>
</dbReference>
<sequence length="103" mass="11865">MRGYDIVCYKMDQVVHQLREGQRKLEWTLEKHTKQAEVDLTVLATAIPSRGDNLTKMAEGQSQLVSGIDHCNRSHCTVLDVCTWEDFLNFEWAARASAWPTER</sequence>
<gene>
    <name evidence="1" type="ORF">NDU88_002743</name>
</gene>
<evidence type="ECO:0000313" key="2">
    <source>
        <dbReference type="Proteomes" id="UP001066276"/>
    </source>
</evidence>
<dbReference type="AlphaFoldDB" id="A0AAV7PA85"/>
<proteinExistence type="predicted"/>
<name>A0AAV7PA85_PLEWA</name>
<protein>
    <submittedName>
        <fullName evidence="1">Uncharacterized protein</fullName>
    </submittedName>
</protein>